<keyword evidence="4" id="KW-1185">Reference proteome</keyword>
<dbReference type="InterPro" id="IPR018961">
    <property type="entry name" value="DnaJ_homolog_subfam-C_membr-28"/>
</dbReference>
<feature type="region of interest" description="Disordered" evidence="1">
    <location>
        <begin position="94"/>
        <end position="120"/>
    </location>
</feature>
<dbReference type="PANTHER" id="PTHR39394">
    <property type="entry name" value="YALI0E31793P"/>
    <property type="match status" value="1"/>
</dbReference>
<feature type="region of interest" description="Disordered" evidence="1">
    <location>
        <begin position="332"/>
        <end position="367"/>
    </location>
</feature>
<evidence type="ECO:0000313" key="3">
    <source>
        <dbReference type="EMBL" id="KAF2493429.1"/>
    </source>
</evidence>
<dbReference type="PANTHER" id="PTHR39394:SF1">
    <property type="entry name" value="DNAJ HOMOLOGUE SUBFAMILY C MEMBER 28 CONSERVED DOMAIN-CONTAINING PROTEIN"/>
    <property type="match status" value="1"/>
</dbReference>
<evidence type="ECO:0000313" key="4">
    <source>
        <dbReference type="Proteomes" id="UP000799750"/>
    </source>
</evidence>
<dbReference type="EMBL" id="MU004192">
    <property type="protein sequence ID" value="KAF2493429.1"/>
    <property type="molecule type" value="Genomic_DNA"/>
</dbReference>
<gene>
    <name evidence="3" type="ORF">BU16DRAFT_465047</name>
</gene>
<dbReference type="OrthoDB" id="1922282at2759"/>
<dbReference type="AlphaFoldDB" id="A0A6A6QMT4"/>
<name>A0A6A6QMT4_9PEZI</name>
<dbReference type="Proteomes" id="UP000799750">
    <property type="component" value="Unassembled WGS sequence"/>
</dbReference>
<reference evidence="3" key="1">
    <citation type="journal article" date="2020" name="Stud. Mycol.">
        <title>101 Dothideomycetes genomes: a test case for predicting lifestyles and emergence of pathogens.</title>
        <authorList>
            <person name="Haridas S."/>
            <person name="Albert R."/>
            <person name="Binder M."/>
            <person name="Bloem J."/>
            <person name="Labutti K."/>
            <person name="Salamov A."/>
            <person name="Andreopoulos B."/>
            <person name="Baker S."/>
            <person name="Barry K."/>
            <person name="Bills G."/>
            <person name="Bluhm B."/>
            <person name="Cannon C."/>
            <person name="Castanera R."/>
            <person name="Culley D."/>
            <person name="Daum C."/>
            <person name="Ezra D."/>
            <person name="Gonzalez J."/>
            <person name="Henrissat B."/>
            <person name="Kuo A."/>
            <person name="Liang C."/>
            <person name="Lipzen A."/>
            <person name="Lutzoni F."/>
            <person name="Magnuson J."/>
            <person name="Mondo S."/>
            <person name="Nolan M."/>
            <person name="Ohm R."/>
            <person name="Pangilinan J."/>
            <person name="Park H.-J."/>
            <person name="Ramirez L."/>
            <person name="Alfaro M."/>
            <person name="Sun H."/>
            <person name="Tritt A."/>
            <person name="Yoshinaga Y."/>
            <person name="Zwiers L.-H."/>
            <person name="Turgeon B."/>
            <person name="Goodwin S."/>
            <person name="Spatafora J."/>
            <person name="Crous P."/>
            <person name="Grigoriev I."/>
        </authorList>
    </citation>
    <scope>NUCLEOTIDE SEQUENCE</scope>
    <source>
        <strain evidence="3">CBS 269.34</strain>
    </source>
</reference>
<feature type="compositionally biased region" description="Polar residues" evidence="1">
    <location>
        <begin position="343"/>
        <end position="354"/>
    </location>
</feature>
<evidence type="ECO:0000259" key="2">
    <source>
        <dbReference type="Pfam" id="PF09350"/>
    </source>
</evidence>
<organism evidence="3 4">
    <name type="scientific">Lophium mytilinum</name>
    <dbReference type="NCBI Taxonomy" id="390894"/>
    <lineage>
        <taxon>Eukaryota</taxon>
        <taxon>Fungi</taxon>
        <taxon>Dikarya</taxon>
        <taxon>Ascomycota</taxon>
        <taxon>Pezizomycotina</taxon>
        <taxon>Dothideomycetes</taxon>
        <taxon>Pleosporomycetidae</taxon>
        <taxon>Mytilinidiales</taxon>
        <taxon>Mytilinidiaceae</taxon>
        <taxon>Lophium</taxon>
    </lineage>
</organism>
<protein>
    <recommendedName>
        <fullName evidence="2">DnaJ homologue subfamily C member 28 conserved domain-containing protein</fullName>
    </recommendedName>
</protein>
<sequence>MSEESLETGGRSAQKAVEESGFDESLRRKLEERIASANFKNEYASAFAEAGLPSSAGRSTRDIAAAQAWTGTESVEDASLRMLTDSYKPMRVKTRIPSPATQPPKRVDTGRPGHRSTGARLANARDKTSIYATLKDSGLSEKEKEKMRQDMKDRFAPHARAVPATIQGLASLANERIEDAIARGQFKNLPNRGKQIERDYNASSPFLDTTEYFMNKIIQKQEIVPPWIEKQQELVSTATKFRARLRNDWKRHAARMIASRGGTLQEQVRRAQAYAAAELIVNPPRRKEEKLNSVDDAGHFSQISLSGELSVPSTSASSVTQPVTEIVITETKTPQAVAAESPESVTSDQPSTQDPIPPIATSQSPPPIPFRDPTWLATENAFLTLSITSLNALTRTYNLMAPDLAKKPYFSLPRELAACYSDVAPQIANAIVERAAAPKRPTDDGFGFGKGAGMVERLTGGGVRVKDERPGRAYGFKEFWRDVWGKEGSG</sequence>
<proteinExistence type="predicted"/>
<feature type="domain" description="DnaJ homologue subfamily C member 28 conserved" evidence="2">
    <location>
        <begin position="172"/>
        <end position="242"/>
    </location>
</feature>
<accession>A0A6A6QMT4</accession>
<feature type="region of interest" description="Disordered" evidence="1">
    <location>
        <begin position="1"/>
        <end position="26"/>
    </location>
</feature>
<evidence type="ECO:0000256" key="1">
    <source>
        <dbReference type="SAM" id="MobiDB-lite"/>
    </source>
</evidence>
<dbReference type="Pfam" id="PF09350">
    <property type="entry name" value="DJC28_CD"/>
    <property type="match status" value="1"/>
</dbReference>